<accession>H3KHG8</accession>
<dbReference type="STRING" id="762967.HMPREF9440_02212"/>
<gene>
    <name evidence="1" type="ORF">HMPREF9440_02212</name>
</gene>
<evidence type="ECO:0000313" key="2">
    <source>
        <dbReference type="Proteomes" id="UP000004956"/>
    </source>
</evidence>
<evidence type="ECO:0000313" key="1">
    <source>
        <dbReference type="EMBL" id="EHY30439.1"/>
    </source>
</evidence>
<dbReference type="AlphaFoldDB" id="H3KHG8"/>
<name>H3KHG8_9BURK</name>
<dbReference type="EMBL" id="AFBQ01000335">
    <property type="protein sequence ID" value="EHY30439.1"/>
    <property type="molecule type" value="Genomic_DNA"/>
</dbReference>
<dbReference type="Proteomes" id="UP000004956">
    <property type="component" value="Unassembled WGS sequence"/>
</dbReference>
<proteinExistence type="predicted"/>
<dbReference type="PATRIC" id="fig|762967.3.peg.1738"/>
<dbReference type="HOGENOM" id="CLU_1174943_0_0_4"/>
<keyword evidence="2" id="KW-1185">Reference proteome</keyword>
<protein>
    <submittedName>
        <fullName evidence="1">Uncharacterized protein</fullName>
    </submittedName>
</protein>
<comment type="caution">
    <text evidence="1">The sequence shown here is derived from an EMBL/GenBank/DDBJ whole genome shotgun (WGS) entry which is preliminary data.</text>
</comment>
<sequence length="236" mass="25641">MDGARRAAPLRAYGHAPLRRIWKELGLDRKIRQLKQDVDIEPAVFFLVALTIMGVSFEERDFFLGDPAAGLTERHLAAARTFLEENRDGLQCWLTKKLHDRFGRAVSVSPPISSMPEGGLQMADLLAQAFLGLIIEQLAAKGVSACGEAVARTLSRSKVLVMKTPEGSAQFLNVTGVSNLRRPVEPAEIVRMADIMRACGLSPVPAVTGGQNLARTVGTRWASDTAAVPALVWNQL</sequence>
<reference evidence="1 2" key="1">
    <citation type="submission" date="2011-11" db="EMBL/GenBank/DDBJ databases">
        <authorList>
            <person name="Weinstock G."/>
            <person name="Sodergren E."/>
            <person name="Clifton S."/>
            <person name="Fulton L."/>
            <person name="Fulton B."/>
            <person name="Courtney L."/>
            <person name="Fronick C."/>
            <person name="Harrison M."/>
            <person name="Strong C."/>
            <person name="Farmer C."/>
            <person name="Delahaunty K."/>
            <person name="Markovic C."/>
            <person name="Hall O."/>
            <person name="Minx P."/>
            <person name="Tomlinson C."/>
            <person name="Mitreva M."/>
            <person name="Hou S."/>
            <person name="Chen J."/>
            <person name="Wollam A."/>
            <person name="Pepin K.H."/>
            <person name="Johnson M."/>
            <person name="Bhonagiri V."/>
            <person name="Zhang X."/>
            <person name="Suruliraj S."/>
            <person name="Warren W."/>
            <person name="Chinwalla A."/>
            <person name="Mardis E.R."/>
            <person name="Wilson R.K."/>
        </authorList>
    </citation>
    <scope>NUCLEOTIDE SEQUENCE [LARGE SCALE GENOMIC DNA]</scope>
    <source>
        <strain evidence="1 2">YIT 11816</strain>
    </source>
</reference>
<organism evidence="1 2">
    <name type="scientific">Sutterella parvirubra YIT 11816</name>
    <dbReference type="NCBI Taxonomy" id="762967"/>
    <lineage>
        <taxon>Bacteria</taxon>
        <taxon>Pseudomonadati</taxon>
        <taxon>Pseudomonadota</taxon>
        <taxon>Betaproteobacteria</taxon>
        <taxon>Burkholderiales</taxon>
        <taxon>Sutterellaceae</taxon>
        <taxon>Sutterella</taxon>
    </lineage>
</organism>